<evidence type="ECO:0000256" key="2">
    <source>
        <dbReference type="ARBA" id="ARBA00022448"/>
    </source>
</evidence>
<gene>
    <name evidence="13" type="ORF">PoMZ_07910</name>
</gene>
<accession>A0A4P7NGA2</accession>
<dbReference type="Gene3D" id="1.10.10.750">
    <property type="entry name" value="Ypt/Rab-GAP domain of gyp1p, domain 1"/>
    <property type="match status" value="1"/>
</dbReference>
<feature type="compositionally biased region" description="Polar residues" evidence="11">
    <location>
        <begin position="253"/>
        <end position="264"/>
    </location>
</feature>
<dbReference type="VEuPathDB" id="FungiDB:M_BR32_EuGene_00038121"/>
<dbReference type="InterPro" id="IPR000195">
    <property type="entry name" value="Rab-GAP-TBC_dom"/>
</dbReference>
<keyword evidence="5" id="KW-0931">ER-Golgi transport</keyword>
<name>A0A4P7NGA2_PYROR</name>
<feature type="compositionally biased region" description="Pro residues" evidence="11">
    <location>
        <begin position="235"/>
        <end position="249"/>
    </location>
</feature>
<feature type="compositionally biased region" description="Low complexity" evidence="11">
    <location>
        <begin position="494"/>
        <end position="514"/>
    </location>
</feature>
<keyword evidence="4" id="KW-0963">Cytoplasm</keyword>
<feature type="compositionally biased region" description="Polar residues" evidence="11">
    <location>
        <begin position="201"/>
        <end position="210"/>
    </location>
</feature>
<feature type="compositionally biased region" description="Polar residues" evidence="11">
    <location>
        <begin position="55"/>
        <end position="67"/>
    </location>
</feature>
<dbReference type="PROSITE" id="PS50086">
    <property type="entry name" value="TBC_RABGAP"/>
    <property type="match status" value="1"/>
</dbReference>
<dbReference type="GO" id="GO:0015031">
    <property type="term" value="P:protein transport"/>
    <property type="evidence" value="ECO:0007669"/>
    <property type="project" value="UniProtKB-KW"/>
</dbReference>
<dbReference type="AlphaFoldDB" id="A0A4P7NGA2"/>
<dbReference type="SMR" id="A0A4P7NGA2"/>
<reference evidence="13 14" key="1">
    <citation type="journal article" date="2019" name="Mol. Biol. Evol.">
        <title>Blast fungal genomes show frequent chromosomal changes, gene gains and losses, and effector gene turnover.</title>
        <authorList>
            <person name="Gomez Luciano L.B."/>
            <person name="Jason Tsai I."/>
            <person name="Chuma I."/>
            <person name="Tosa Y."/>
            <person name="Chen Y.H."/>
            <person name="Li J.Y."/>
            <person name="Li M.Y."/>
            <person name="Jade Lu M.Y."/>
            <person name="Nakayashiki H."/>
            <person name="Li W.H."/>
        </authorList>
    </citation>
    <scope>NUCLEOTIDE SEQUENCE [LARGE SCALE GENOMIC DNA]</scope>
    <source>
        <strain evidence="13">MZ5-1-6</strain>
    </source>
</reference>
<dbReference type="Gene3D" id="1.10.8.270">
    <property type="entry name" value="putative rabgap domain of human tbc1 domain family member 14 like domains"/>
    <property type="match status" value="1"/>
</dbReference>
<evidence type="ECO:0000256" key="1">
    <source>
        <dbReference type="ARBA" id="ARBA00004496"/>
    </source>
</evidence>
<evidence type="ECO:0000256" key="7">
    <source>
        <dbReference type="ARBA" id="ARBA00023054"/>
    </source>
</evidence>
<dbReference type="GO" id="GO:0016192">
    <property type="term" value="P:vesicle-mediated transport"/>
    <property type="evidence" value="ECO:0007669"/>
    <property type="project" value="UniProtKB-KW"/>
</dbReference>
<feature type="region of interest" description="Disordered" evidence="11">
    <location>
        <begin position="1"/>
        <end position="383"/>
    </location>
</feature>
<dbReference type="InterPro" id="IPR050302">
    <property type="entry name" value="Rab_GAP_TBC_domain"/>
</dbReference>
<evidence type="ECO:0000256" key="9">
    <source>
        <dbReference type="ARBA" id="ARBA00072088"/>
    </source>
</evidence>
<dbReference type="Gene3D" id="1.10.472.80">
    <property type="entry name" value="Ypt/Rab-GAP domain of gyp1p, domain 3"/>
    <property type="match status" value="1"/>
</dbReference>
<comment type="subcellular location">
    <subcellularLocation>
        <location evidence="1">Cytoplasm</location>
    </subcellularLocation>
</comment>
<evidence type="ECO:0000256" key="5">
    <source>
        <dbReference type="ARBA" id="ARBA00022892"/>
    </source>
</evidence>
<dbReference type="OMA" id="HDMPGLH"/>
<comment type="similarity">
    <text evidence="8">Belongs to the GYP5 family.</text>
</comment>
<evidence type="ECO:0000256" key="11">
    <source>
        <dbReference type="SAM" id="MobiDB-lite"/>
    </source>
</evidence>
<proteinExistence type="inferred from homology"/>
<sequence>MADQVNTTTTESTAPVTSEPVRPVSPASDSDKETDNFEDAPDTASIRSLTRRKPSTTQPISEDNQSELAAAFNKIKNKKVAKDQGPSNATKDKETEKEVTNADEATEPAAVSLSPTVPPVSEPAVDNVEKLSEPLGISEPNSKRISKASTNGELNEVNLNDKEETNPPVEEPLAQTPTIKNTPPPTVAADEKPVPARESPKTLSLSSITNALPAMPWSPPATESPTKAMAINPQPSIPPPITAPPPPAPATRKLTSPFSWLSRNSTKDKEAPAPPPVSPRRNTASSVTTLTSNPDILGRLEEEGKNGTAARNTLKDRFKLVRMREEAGITLSEDDKSPVATKSSTGVTSPVSNTSTDDKDSLAVQQPPTSPLPGSPNKSLAPGTASGVDAAIVDGQPVDWDLWQSLVYEGHAAVARTSSEELNRAIAVGIPNVIRGLVWQTLAQSKNEGLEHVYRELVARGTDKEKPNNRQSGSSVGTASNTSNLSIQQRGETASSASSVNSDGGSSGGAAPAVDSKEAEAAAARLLAERKKREKEEKAALAKLEKVIRKDLGMRTSFSKFAASQGLQEGLYGVCKAYALFDEAVGYAQGMNFLVMPLLFNMPEEEAFCLLVRLMNHYHLRDLFIHDMPGLHKNLYLFERLIEDLEPALYCHLHRKGISSHLYATQWFLTLFAYRFPLQLVLRIYDLILSEGLSAILKFGVVLMQKNAAALLQISDMSALTAFLRDRLFDVYIDVAPSAGGILENGFFGSSSSNIDKEVYRADQMVRDACEVKITPEILAAYTEEWEEKTAAERQREAEITRRDAEIEELRAINTASAFKIRRLEEQLQVHDSEQAALATQLVHFKVENQELRDEAESLREQTKTLRTLLEEQPTELEKAWTEEKQGLLAKMDKVHEENRRIQQEMSDMEQQLVKTKMEYAEINSQHETLTRRWTDLKRQFA</sequence>
<keyword evidence="3" id="KW-0343">GTPase activation</keyword>
<dbReference type="PANTHER" id="PTHR47219">
    <property type="entry name" value="RAB GTPASE-ACTIVATING PROTEIN 1-LIKE"/>
    <property type="match status" value="1"/>
</dbReference>
<feature type="compositionally biased region" description="Basic and acidic residues" evidence="11">
    <location>
        <begin position="189"/>
        <end position="200"/>
    </location>
</feature>
<dbReference type="GO" id="GO:0005737">
    <property type="term" value="C:cytoplasm"/>
    <property type="evidence" value="ECO:0007669"/>
    <property type="project" value="UniProtKB-SubCell"/>
</dbReference>
<feature type="domain" description="Rab-GAP TBC" evidence="12">
    <location>
        <begin position="429"/>
        <end position="692"/>
    </location>
</feature>
<evidence type="ECO:0000256" key="10">
    <source>
        <dbReference type="SAM" id="Coils"/>
    </source>
</evidence>
<evidence type="ECO:0000256" key="3">
    <source>
        <dbReference type="ARBA" id="ARBA00022468"/>
    </source>
</evidence>
<feature type="compositionally biased region" description="Basic and acidic residues" evidence="11">
    <location>
        <begin position="313"/>
        <end position="337"/>
    </location>
</feature>
<keyword evidence="2" id="KW-0813">Transport</keyword>
<dbReference type="EMBL" id="CP034207">
    <property type="protein sequence ID" value="QBZ60964.1"/>
    <property type="molecule type" value="Genomic_DNA"/>
</dbReference>
<protein>
    <recommendedName>
        <fullName evidence="9">GTPase-activating protein GYP5</fullName>
    </recommendedName>
</protein>
<keyword evidence="6" id="KW-0653">Protein transport</keyword>
<evidence type="ECO:0000313" key="14">
    <source>
        <dbReference type="Proteomes" id="UP000294847"/>
    </source>
</evidence>
<dbReference type="Proteomes" id="UP000294847">
    <property type="component" value="Chromosome 4"/>
</dbReference>
<dbReference type="InterPro" id="IPR035969">
    <property type="entry name" value="Rab-GAP_TBC_sf"/>
</dbReference>
<feature type="compositionally biased region" description="Polar residues" evidence="11">
    <location>
        <begin position="280"/>
        <end position="294"/>
    </location>
</feature>
<evidence type="ECO:0000256" key="4">
    <source>
        <dbReference type="ARBA" id="ARBA00022490"/>
    </source>
</evidence>
<feature type="compositionally biased region" description="Polar residues" evidence="11">
    <location>
        <begin position="469"/>
        <end position="493"/>
    </location>
</feature>
<feature type="compositionally biased region" description="Low complexity" evidence="11">
    <location>
        <begin position="7"/>
        <end position="20"/>
    </location>
</feature>
<evidence type="ECO:0000256" key="8">
    <source>
        <dbReference type="ARBA" id="ARBA00061661"/>
    </source>
</evidence>
<feature type="region of interest" description="Disordered" evidence="11">
    <location>
        <begin position="460"/>
        <end position="516"/>
    </location>
</feature>
<dbReference type="SUPFAM" id="SSF47923">
    <property type="entry name" value="Ypt/Rab-GAP domain of gyp1p"/>
    <property type="match status" value="2"/>
</dbReference>
<feature type="compositionally biased region" description="Basic and acidic residues" evidence="11">
    <location>
        <begin position="90"/>
        <end position="100"/>
    </location>
</feature>
<evidence type="ECO:0000259" key="12">
    <source>
        <dbReference type="PROSITE" id="PS50086"/>
    </source>
</evidence>
<feature type="coiled-coil region" evidence="10">
    <location>
        <begin position="821"/>
        <end position="926"/>
    </location>
</feature>
<dbReference type="PANTHER" id="PTHR47219:SF9">
    <property type="entry name" value="GTPASE ACTIVATING PROTEIN AND CENTROSOME-ASSOCIATED, ISOFORM B"/>
    <property type="match status" value="1"/>
</dbReference>
<dbReference type="Pfam" id="PF23436">
    <property type="entry name" value="RabGap-TBC_2"/>
    <property type="match status" value="1"/>
</dbReference>
<organism evidence="13 14">
    <name type="scientific">Pyricularia oryzae</name>
    <name type="common">Rice blast fungus</name>
    <name type="synonym">Magnaporthe oryzae</name>
    <dbReference type="NCBI Taxonomy" id="318829"/>
    <lineage>
        <taxon>Eukaryota</taxon>
        <taxon>Fungi</taxon>
        <taxon>Dikarya</taxon>
        <taxon>Ascomycota</taxon>
        <taxon>Pezizomycotina</taxon>
        <taxon>Sordariomycetes</taxon>
        <taxon>Sordariomycetidae</taxon>
        <taxon>Magnaporthales</taxon>
        <taxon>Pyriculariaceae</taxon>
        <taxon>Pyricularia</taxon>
    </lineage>
</organism>
<evidence type="ECO:0000256" key="6">
    <source>
        <dbReference type="ARBA" id="ARBA00022927"/>
    </source>
</evidence>
<dbReference type="SMART" id="SM00164">
    <property type="entry name" value="TBC"/>
    <property type="match status" value="1"/>
</dbReference>
<evidence type="ECO:0000313" key="13">
    <source>
        <dbReference type="EMBL" id="QBZ60964.1"/>
    </source>
</evidence>
<dbReference type="GO" id="GO:0005096">
    <property type="term" value="F:GTPase activator activity"/>
    <property type="evidence" value="ECO:0007669"/>
    <property type="project" value="UniProtKB-KW"/>
</dbReference>
<keyword evidence="7 10" id="KW-0175">Coiled coil</keyword>
<feature type="compositionally biased region" description="Polar residues" evidence="11">
    <location>
        <begin position="340"/>
        <end position="355"/>
    </location>
</feature>
<dbReference type="FunFam" id="1.10.472.80:FF:000044">
    <property type="entry name" value="GTPase-activating protein GYP5"/>
    <property type="match status" value="1"/>
</dbReference>